<name>A0A6B1DLS0_9CHLR</name>
<organism evidence="1">
    <name type="scientific">Caldilineaceae bacterium SB0662_bin_9</name>
    <dbReference type="NCBI Taxonomy" id="2605258"/>
    <lineage>
        <taxon>Bacteria</taxon>
        <taxon>Bacillati</taxon>
        <taxon>Chloroflexota</taxon>
        <taxon>Caldilineae</taxon>
        <taxon>Caldilineales</taxon>
        <taxon>Caldilineaceae</taxon>
    </lineage>
</organism>
<comment type="caution">
    <text evidence="1">The sequence shown here is derived from an EMBL/GenBank/DDBJ whole genome shotgun (WGS) entry which is preliminary data.</text>
</comment>
<reference evidence="1" key="1">
    <citation type="submission" date="2019-09" db="EMBL/GenBank/DDBJ databases">
        <title>Characterisation of the sponge microbiome using genome-centric metagenomics.</title>
        <authorList>
            <person name="Engelberts J.P."/>
            <person name="Robbins S.J."/>
            <person name="De Goeij J.M."/>
            <person name="Aranda M."/>
            <person name="Bell S.C."/>
            <person name="Webster N.S."/>
        </authorList>
    </citation>
    <scope>NUCLEOTIDE SEQUENCE</scope>
    <source>
        <strain evidence="1">SB0662_bin_9</strain>
    </source>
</reference>
<accession>A0A6B1DLS0</accession>
<proteinExistence type="predicted"/>
<dbReference type="EMBL" id="VXPY01000001">
    <property type="protein sequence ID" value="MYD88719.1"/>
    <property type="molecule type" value="Genomic_DNA"/>
</dbReference>
<evidence type="ECO:0000313" key="1">
    <source>
        <dbReference type="EMBL" id="MYD88719.1"/>
    </source>
</evidence>
<gene>
    <name evidence="1" type="ORF">F4Y08_00025</name>
</gene>
<protein>
    <recommendedName>
        <fullName evidence="2">IS66 family transposase</fullName>
    </recommendedName>
</protein>
<evidence type="ECO:0008006" key="2">
    <source>
        <dbReference type="Google" id="ProtNLM"/>
    </source>
</evidence>
<dbReference type="AlphaFoldDB" id="A0A6B1DLS0"/>
<sequence length="341" mass="37869">MDFILAPADPEGQRALPDNPGACPQCGACAWRRNGTYARDLVVLGRLQVQCWQCKACLGSASPLPPGVTARQRPQAFRELVTAMYVHSVSFRVLVRLLDLLGCGVGAATLWRDVQAVAPGRAPDPQAKLTWWVEVDETWLSIGGVKRPVAVVLGPKGARLDLRLSGPGFDWGNWFTDLAARGVQGLTTDDDPVYGPALETAGLDRQQCAVHMQRTVGRHIRGIDDDDLTHLDRVLLPILQRLARERPPEAGPVLLGLWEAVMQGRVRLRPEVRKLLWHLLERWHELVRSQENPKVPATTNRLEGWSGALWARFKPRARLTRGLKIEAGALNFVRLMARIMA</sequence>